<dbReference type="RefSeq" id="WP_143072220.1">
    <property type="nucleotide sequence ID" value="NZ_BMYN01000007.1"/>
</dbReference>
<dbReference type="OrthoDB" id="9795390at2"/>
<dbReference type="AlphaFoldDB" id="A0A1I3X9L9"/>
<gene>
    <name evidence="1" type="ORF">SAMN05216429_11198</name>
</gene>
<proteinExistence type="predicted"/>
<keyword evidence="1" id="KW-0808">Transferase</keyword>
<name>A0A1I3X9L9_9GAMM</name>
<organism evidence="1 2">
    <name type="scientific">Marinobacter persicus</name>
    <dbReference type="NCBI Taxonomy" id="930118"/>
    <lineage>
        <taxon>Bacteria</taxon>
        <taxon>Pseudomonadati</taxon>
        <taxon>Pseudomonadota</taxon>
        <taxon>Gammaproteobacteria</taxon>
        <taxon>Pseudomonadales</taxon>
        <taxon>Marinobacteraceae</taxon>
        <taxon>Marinobacter</taxon>
    </lineage>
</organism>
<reference evidence="1 2" key="1">
    <citation type="submission" date="2016-10" db="EMBL/GenBank/DDBJ databases">
        <authorList>
            <person name="de Groot N.N."/>
        </authorList>
    </citation>
    <scope>NUCLEOTIDE SEQUENCE [LARGE SCALE GENOMIC DNA]</scope>
    <source>
        <strain evidence="1 2">IBRC-M 10445</strain>
    </source>
</reference>
<accession>A0A1I3X9L9</accession>
<keyword evidence="2" id="KW-1185">Reference proteome</keyword>
<sequence>MGGSRIRIPNRSLGASSAYLLRLLSITMNNSKESVCSFYDPVAGYRVLTTKPEADARKLVRKIVSNSLQFKTIFKDRPKCLVASFEAGEAEELVLKVPKARSSRPWERFLTLFRDGEGIRQFRNMQALVELGILGPRPILAAERRRYGVVLDSFYVYGLIEGRQASHRDLPKIIEVLAPLYRQGFRRSDPRVANHIVDGEKVYLIDFRITKPRFFGHLRCAVEVCQLAGNLSRALEVGHYYGYSRSTLIVAWRFWRASQWLRKRKQTMKRKLLP</sequence>
<dbReference type="EMBL" id="FOSC01000011">
    <property type="protein sequence ID" value="SFK16264.1"/>
    <property type="molecule type" value="Genomic_DNA"/>
</dbReference>
<dbReference type="Proteomes" id="UP000199445">
    <property type="component" value="Unassembled WGS sequence"/>
</dbReference>
<dbReference type="GO" id="GO:0016740">
    <property type="term" value="F:transferase activity"/>
    <property type="evidence" value="ECO:0007669"/>
    <property type="project" value="UniProtKB-KW"/>
</dbReference>
<evidence type="ECO:0000313" key="1">
    <source>
        <dbReference type="EMBL" id="SFK16264.1"/>
    </source>
</evidence>
<evidence type="ECO:0000313" key="2">
    <source>
        <dbReference type="Proteomes" id="UP000199445"/>
    </source>
</evidence>
<protein>
    <submittedName>
        <fullName evidence="1">Heptose II phosphotransferase</fullName>
    </submittedName>
</protein>